<dbReference type="Proteomes" id="UP000789860">
    <property type="component" value="Unassembled WGS sequence"/>
</dbReference>
<keyword evidence="2" id="KW-1185">Reference proteome</keyword>
<feature type="non-terminal residue" evidence="1">
    <location>
        <position position="1"/>
    </location>
</feature>
<sequence length="114" mass="13245">NLWDDDFLITSLIPQLRAETIHLKSNPAPPYTVCGAFLHRRSGNKRVYKCKLCQHPQSATQLYSFYEIRLHLVRSSHNVRVIEDNMIEVVSEVFDNAEIAQEFPRNKPEIFFAA</sequence>
<evidence type="ECO:0000313" key="1">
    <source>
        <dbReference type="EMBL" id="CAG8639805.1"/>
    </source>
</evidence>
<comment type="caution">
    <text evidence="1">The sequence shown here is derived from an EMBL/GenBank/DDBJ whole genome shotgun (WGS) entry which is preliminary data.</text>
</comment>
<reference evidence="1" key="1">
    <citation type="submission" date="2021-06" db="EMBL/GenBank/DDBJ databases">
        <authorList>
            <person name="Kallberg Y."/>
            <person name="Tangrot J."/>
            <person name="Rosling A."/>
        </authorList>
    </citation>
    <scope>NUCLEOTIDE SEQUENCE</scope>
    <source>
        <strain evidence="1">AU212A</strain>
    </source>
</reference>
<gene>
    <name evidence="1" type="ORF">SCALOS_LOCUS8282</name>
</gene>
<name>A0ACA9NCM9_9GLOM</name>
<protein>
    <submittedName>
        <fullName evidence="1">3445_t:CDS:1</fullName>
    </submittedName>
</protein>
<feature type="non-terminal residue" evidence="1">
    <location>
        <position position="114"/>
    </location>
</feature>
<dbReference type="EMBL" id="CAJVPM010021357">
    <property type="protein sequence ID" value="CAG8639805.1"/>
    <property type="molecule type" value="Genomic_DNA"/>
</dbReference>
<accession>A0ACA9NCM9</accession>
<evidence type="ECO:0000313" key="2">
    <source>
        <dbReference type="Proteomes" id="UP000789860"/>
    </source>
</evidence>
<proteinExistence type="predicted"/>
<organism evidence="1 2">
    <name type="scientific">Scutellospora calospora</name>
    <dbReference type="NCBI Taxonomy" id="85575"/>
    <lineage>
        <taxon>Eukaryota</taxon>
        <taxon>Fungi</taxon>
        <taxon>Fungi incertae sedis</taxon>
        <taxon>Mucoromycota</taxon>
        <taxon>Glomeromycotina</taxon>
        <taxon>Glomeromycetes</taxon>
        <taxon>Diversisporales</taxon>
        <taxon>Gigasporaceae</taxon>
        <taxon>Scutellospora</taxon>
    </lineage>
</organism>